<dbReference type="HAMAP" id="MF_00313">
    <property type="entry name" value="Glutaminase"/>
    <property type="match status" value="1"/>
</dbReference>
<accession>A0A3G9GPG3</accession>
<dbReference type="GO" id="GO:0006543">
    <property type="term" value="P:L-glutamine catabolic process"/>
    <property type="evidence" value="ECO:0007669"/>
    <property type="project" value="TreeGrafter"/>
</dbReference>
<dbReference type="STRING" id="332411.VI06_17765"/>
<dbReference type="Pfam" id="PF04960">
    <property type="entry name" value="Glutaminase"/>
    <property type="match status" value="1"/>
</dbReference>
<dbReference type="EMBL" id="AP018823">
    <property type="protein sequence ID" value="BBF87661.1"/>
    <property type="molecule type" value="Genomic_DNA"/>
</dbReference>
<feature type="binding site" evidence="6">
    <location>
        <position position="188"/>
    </location>
    <ligand>
        <name>substrate</name>
    </ligand>
</feature>
<reference evidence="8" key="3">
    <citation type="journal article" date="2017" name="Plant Physiol. Biochem.">
        <title>Differential oxidative and antioxidative response of duckweed Lemna minor toward plant growth promoting/inhibiting bacteria.</title>
        <authorList>
            <person name="Ishizawa H."/>
            <person name="Kuroda M."/>
            <person name="Morikawa M."/>
            <person name="Ike M."/>
        </authorList>
    </citation>
    <scope>NUCLEOTIDE SEQUENCE [LARGE SCALE GENOMIC DNA]</scope>
    <source>
        <strain evidence="8">H3</strain>
    </source>
</reference>
<dbReference type="Proteomes" id="UP000198290">
    <property type="component" value="Chromosome"/>
</dbReference>
<evidence type="ECO:0000256" key="6">
    <source>
        <dbReference type="HAMAP-Rule" id="MF_00313"/>
    </source>
</evidence>
<keyword evidence="4 6" id="KW-0378">Hydrolase</keyword>
<organism evidence="7 8">
    <name type="scientific">Aquitalea magnusonii</name>
    <dbReference type="NCBI Taxonomy" id="332411"/>
    <lineage>
        <taxon>Bacteria</taxon>
        <taxon>Pseudomonadati</taxon>
        <taxon>Pseudomonadota</taxon>
        <taxon>Betaproteobacteria</taxon>
        <taxon>Neisseriales</taxon>
        <taxon>Chromobacteriaceae</taxon>
        <taxon>Aquitalea</taxon>
    </lineage>
</organism>
<feature type="binding site" evidence="6">
    <location>
        <position position="164"/>
    </location>
    <ligand>
        <name>substrate</name>
    </ligand>
</feature>
<dbReference type="InterPro" id="IPR012338">
    <property type="entry name" value="Beta-lactam/transpept-like"/>
</dbReference>
<feature type="binding site" evidence="6">
    <location>
        <position position="258"/>
    </location>
    <ligand>
        <name>substrate</name>
    </ligand>
</feature>
<dbReference type="KEGG" id="amah:DLM_4087"/>
<protein>
    <recommendedName>
        <fullName evidence="3 6">Glutaminase</fullName>
        <ecNumber evidence="3 6">3.5.1.2</ecNumber>
    </recommendedName>
</protein>
<dbReference type="GO" id="GO:0004359">
    <property type="term" value="F:glutaminase activity"/>
    <property type="evidence" value="ECO:0007669"/>
    <property type="project" value="UniProtKB-UniRule"/>
</dbReference>
<dbReference type="RefSeq" id="WP_089083058.1">
    <property type="nucleotide sequence ID" value="NZ_AP018823.1"/>
</dbReference>
<dbReference type="EC" id="3.5.1.2" evidence="3 6"/>
<evidence type="ECO:0000256" key="4">
    <source>
        <dbReference type="ARBA" id="ARBA00022801"/>
    </source>
</evidence>
<keyword evidence="6" id="KW-0007">Acetylation</keyword>
<dbReference type="PANTHER" id="PTHR12544:SF48">
    <property type="entry name" value="GLUTAMINASE 1"/>
    <property type="match status" value="1"/>
</dbReference>
<dbReference type="OrthoDB" id="9788822at2"/>
<reference evidence="8" key="1">
    <citation type="journal article" date="2017" name="Biotechnol. Biofuels">
        <title>Evaluation of environmental bacterial communities as a factor affecting the growth of duckweed Lemna minor.</title>
        <authorList>
            <person name="Ishizawa H."/>
            <person name="Kuroda M."/>
            <person name="Morikawa M."/>
            <person name="Ike M."/>
        </authorList>
    </citation>
    <scope>NUCLEOTIDE SEQUENCE [LARGE SCALE GENOMIC DNA]</scope>
    <source>
        <strain evidence="8">H3</strain>
    </source>
</reference>
<feature type="binding site" evidence="6">
    <location>
        <position position="240"/>
    </location>
    <ligand>
        <name>substrate</name>
    </ligand>
</feature>
<keyword evidence="8" id="KW-1185">Reference proteome</keyword>
<dbReference type="FunFam" id="3.40.710.10:FF:000005">
    <property type="entry name" value="Glutaminase"/>
    <property type="match status" value="1"/>
</dbReference>
<comment type="catalytic activity">
    <reaction evidence="5 6">
        <text>L-glutamine + H2O = L-glutamate + NH4(+)</text>
        <dbReference type="Rhea" id="RHEA:15889"/>
        <dbReference type="ChEBI" id="CHEBI:15377"/>
        <dbReference type="ChEBI" id="CHEBI:28938"/>
        <dbReference type="ChEBI" id="CHEBI:29985"/>
        <dbReference type="ChEBI" id="CHEBI:58359"/>
        <dbReference type="EC" id="3.5.1.2"/>
    </reaction>
</comment>
<dbReference type="Gene3D" id="3.40.710.10">
    <property type="entry name" value="DD-peptidase/beta-lactamase superfamily"/>
    <property type="match status" value="1"/>
</dbReference>
<proteinExistence type="inferred from homology"/>
<dbReference type="PANTHER" id="PTHR12544">
    <property type="entry name" value="GLUTAMINASE"/>
    <property type="match status" value="1"/>
</dbReference>
<dbReference type="InterPro" id="IPR015868">
    <property type="entry name" value="Glutaminase"/>
</dbReference>
<reference evidence="7 8" key="2">
    <citation type="journal article" date="2017" name="Genome Announc.">
        <title>Draft genome sequence of Aquitalea magnusonii strain H3, a plant growth-promoting bacterium of duckweed Lemna minor.</title>
        <authorList>
            <person name="Ishizawa H."/>
            <person name="Kuroda M."/>
            <person name="Ike M."/>
        </authorList>
    </citation>
    <scope>NUCLEOTIDE SEQUENCE [LARGE SCALE GENOMIC DNA]</scope>
    <source>
        <strain evidence="7 8">H3</strain>
    </source>
</reference>
<dbReference type="NCBIfam" id="NF002133">
    <property type="entry name" value="PRK00971.1-2"/>
    <property type="match status" value="1"/>
</dbReference>
<gene>
    <name evidence="6" type="primary">glsA</name>
    <name evidence="7" type="ORF">DLM_4087</name>
</gene>
<evidence type="ECO:0000256" key="2">
    <source>
        <dbReference type="ARBA" id="ARBA00011881"/>
    </source>
</evidence>
<feature type="binding site" evidence="6">
    <location>
        <position position="63"/>
    </location>
    <ligand>
        <name>substrate</name>
    </ligand>
</feature>
<dbReference type="AlphaFoldDB" id="A0A3G9GPG3"/>
<sequence length="304" mass="32784">MDYQTVLDDIYRDIAPWRGSGTVARYIPELARVPVDKFGMAVVTVDGRCFTVGDAGERFSIQSISKLFACVMAFRLLGDALWQRVGREPSGTAFNSLVQLETEQGKPRNPFINAGALVVTDVLAQRFVRADTAVLAFIRRLIDQADLNYDSRVAQSEMAHANRNRAIAHFMASFGNMQMPPEQVVEAYCRQCAITMSCVELAQAALFLANGGVAPLTGERILDVSANKRLSALMLTCGTYDAAGDFVFRVGLPAKSGVGGGIVALLPGELALCVWSPGLDANGNSLAGVQALELFTTYTGRSLF</sequence>
<evidence type="ECO:0000256" key="3">
    <source>
        <dbReference type="ARBA" id="ARBA00012918"/>
    </source>
</evidence>
<feature type="binding site" evidence="6">
    <location>
        <position position="157"/>
    </location>
    <ligand>
        <name>substrate</name>
    </ligand>
</feature>
<evidence type="ECO:0000313" key="7">
    <source>
        <dbReference type="EMBL" id="BBF87661.1"/>
    </source>
</evidence>
<dbReference type="NCBIfam" id="NF002132">
    <property type="entry name" value="PRK00971.1-1"/>
    <property type="match status" value="1"/>
</dbReference>
<dbReference type="SUPFAM" id="SSF56601">
    <property type="entry name" value="beta-lactamase/transpeptidase-like"/>
    <property type="match status" value="1"/>
</dbReference>
<evidence type="ECO:0000256" key="1">
    <source>
        <dbReference type="ARBA" id="ARBA00011076"/>
    </source>
</evidence>
<evidence type="ECO:0000313" key="8">
    <source>
        <dbReference type="Proteomes" id="UP000198290"/>
    </source>
</evidence>
<comment type="subunit">
    <text evidence="2 6">Homotetramer.</text>
</comment>
<name>A0A3G9GPG3_9NEIS</name>
<evidence type="ECO:0000256" key="5">
    <source>
        <dbReference type="ARBA" id="ARBA00049534"/>
    </source>
</evidence>
<dbReference type="GO" id="GO:0006537">
    <property type="term" value="P:glutamate biosynthetic process"/>
    <property type="evidence" value="ECO:0007669"/>
    <property type="project" value="TreeGrafter"/>
</dbReference>
<comment type="similarity">
    <text evidence="1 6">Belongs to the glutaminase family.</text>
</comment>
<dbReference type="NCBIfam" id="TIGR03814">
    <property type="entry name" value="Gln_ase"/>
    <property type="match status" value="1"/>
</dbReference>
<feature type="binding site" evidence="6">
    <location>
        <position position="113"/>
    </location>
    <ligand>
        <name>substrate</name>
    </ligand>
</feature>